<evidence type="ECO:0000313" key="5">
    <source>
        <dbReference type="EMBL" id="GIE68330.1"/>
    </source>
</evidence>
<keyword evidence="2" id="KW-0238">DNA-binding</keyword>
<protein>
    <submittedName>
        <fullName evidence="5">MarR family transcriptional regulator</fullName>
    </submittedName>
</protein>
<feature type="domain" description="HTH marR-type" evidence="4">
    <location>
        <begin position="24"/>
        <end position="163"/>
    </location>
</feature>
<dbReference type="InterPro" id="IPR036388">
    <property type="entry name" value="WH-like_DNA-bd_sf"/>
</dbReference>
<dbReference type="InterPro" id="IPR036390">
    <property type="entry name" value="WH_DNA-bd_sf"/>
</dbReference>
<dbReference type="SUPFAM" id="SSF46785">
    <property type="entry name" value="Winged helix' DNA-binding domain"/>
    <property type="match status" value="1"/>
</dbReference>
<evidence type="ECO:0000256" key="3">
    <source>
        <dbReference type="ARBA" id="ARBA00023163"/>
    </source>
</evidence>
<evidence type="ECO:0000313" key="6">
    <source>
        <dbReference type="Proteomes" id="UP000624709"/>
    </source>
</evidence>
<dbReference type="Proteomes" id="UP000624709">
    <property type="component" value="Unassembled WGS sequence"/>
</dbReference>
<keyword evidence="3" id="KW-0804">Transcription</keyword>
<evidence type="ECO:0000259" key="4">
    <source>
        <dbReference type="PROSITE" id="PS50995"/>
    </source>
</evidence>
<keyword evidence="1" id="KW-0805">Transcription regulation</keyword>
<dbReference type="RefSeq" id="WP_203826683.1">
    <property type="nucleotide sequence ID" value="NZ_BAAATY010000012.1"/>
</dbReference>
<dbReference type="Pfam" id="PF12802">
    <property type="entry name" value="MarR_2"/>
    <property type="match status" value="1"/>
</dbReference>
<accession>A0ABQ4BCC3</accession>
<dbReference type="PANTHER" id="PTHR42756">
    <property type="entry name" value="TRANSCRIPTIONAL REGULATOR, MARR"/>
    <property type="match status" value="1"/>
</dbReference>
<gene>
    <name evidence="5" type="ORF">Apa02nite_044380</name>
</gene>
<proteinExistence type="predicted"/>
<sequence length="171" mass="18463">MKRDEVDDILDAWRVELPDLPSEPLEIVKRIARLSGVLDAATADELQLLGLTRAEYDVLATLRRSGPPFRMRPGTLTSSLLLSSGGTSNVIRRLAEAGYVARRAAEQDGRGALVELTDEGVRIAEKAVRAATGAQAAVLDRIPAEVSAVLVQTLRTSLDAIRGEAPRRALR</sequence>
<keyword evidence="6" id="KW-1185">Reference proteome</keyword>
<name>A0ABQ4BCC3_9ACTN</name>
<dbReference type="InterPro" id="IPR000835">
    <property type="entry name" value="HTH_MarR-typ"/>
</dbReference>
<dbReference type="PROSITE" id="PS50995">
    <property type="entry name" value="HTH_MARR_2"/>
    <property type="match status" value="1"/>
</dbReference>
<evidence type="ECO:0000256" key="2">
    <source>
        <dbReference type="ARBA" id="ARBA00023125"/>
    </source>
</evidence>
<evidence type="ECO:0000256" key="1">
    <source>
        <dbReference type="ARBA" id="ARBA00023015"/>
    </source>
</evidence>
<dbReference type="SMART" id="SM00347">
    <property type="entry name" value="HTH_MARR"/>
    <property type="match status" value="1"/>
</dbReference>
<organism evidence="5 6">
    <name type="scientific">Actinoplanes palleronii</name>
    <dbReference type="NCBI Taxonomy" id="113570"/>
    <lineage>
        <taxon>Bacteria</taxon>
        <taxon>Bacillati</taxon>
        <taxon>Actinomycetota</taxon>
        <taxon>Actinomycetes</taxon>
        <taxon>Micromonosporales</taxon>
        <taxon>Micromonosporaceae</taxon>
        <taxon>Actinoplanes</taxon>
    </lineage>
</organism>
<dbReference type="Gene3D" id="1.10.10.10">
    <property type="entry name" value="Winged helix-like DNA-binding domain superfamily/Winged helix DNA-binding domain"/>
    <property type="match status" value="1"/>
</dbReference>
<comment type="caution">
    <text evidence="5">The sequence shown here is derived from an EMBL/GenBank/DDBJ whole genome shotgun (WGS) entry which is preliminary data.</text>
</comment>
<reference evidence="5 6" key="1">
    <citation type="submission" date="2021-01" db="EMBL/GenBank/DDBJ databases">
        <title>Whole genome shotgun sequence of Actinoplanes palleronii NBRC 14916.</title>
        <authorList>
            <person name="Komaki H."/>
            <person name="Tamura T."/>
        </authorList>
    </citation>
    <scope>NUCLEOTIDE SEQUENCE [LARGE SCALE GENOMIC DNA]</scope>
    <source>
        <strain evidence="5 6">NBRC 14916</strain>
    </source>
</reference>
<dbReference type="PANTHER" id="PTHR42756:SF1">
    <property type="entry name" value="TRANSCRIPTIONAL REPRESSOR OF EMRAB OPERON"/>
    <property type="match status" value="1"/>
</dbReference>
<dbReference type="EMBL" id="BOMS01000058">
    <property type="protein sequence ID" value="GIE68330.1"/>
    <property type="molecule type" value="Genomic_DNA"/>
</dbReference>